<keyword evidence="3" id="KW-1185">Reference proteome</keyword>
<proteinExistence type="predicted"/>
<gene>
    <name evidence="2" type="primary">Acey_s0119.g821</name>
    <name evidence="2" type="ORF">Y032_0119g821</name>
</gene>
<reference evidence="3" key="1">
    <citation type="journal article" date="2015" name="Nat. Genet.">
        <title>The genome and transcriptome of the zoonotic hookworm Ancylostoma ceylanicum identify infection-specific gene families.</title>
        <authorList>
            <person name="Schwarz E.M."/>
            <person name="Hu Y."/>
            <person name="Antoshechkin I."/>
            <person name="Miller M.M."/>
            <person name="Sternberg P.W."/>
            <person name="Aroian R.V."/>
        </authorList>
    </citation>
    <scope>NUCLEOTIDE SEQUENCE</scope>
    <source>
        <strain evidence="3">HY135</strain>
    </source>
</reference>
<evidence type="ECO:0000313" key="3">
    <source>
        <dbReference type="Proteomes" id="UP000024635"/>
    </source>
</evidence>
<dbReference type="EMBL" id="JARK01001455">
    <property type="protein sequence ID" value="EYB99884.1"/>
    <property type="molecule type" value="Genomic_DNA"/>
</dbReference>
<name>A0A016TB76_9BILA</name>
<organism evidence="2 3">
    <name type="scientific">Ancylostoma ceylanicum</name>
    <dbReference type="NCBI Taxonomy" id="53326"/>
    <lineage>
        <taxon>Eukaryota</taxon>
        <taxon>Metazoa</taxon>
        <taxon>Ecdysozoa</taxon>
        <taxon>Nematoda</taxon>
        <taxon>Chromadorea</taxon>
        <taxon>Rhabditida</taxon>
        <taxon>Rhabditina</taxon>
        <taxon>Rhabditomorpha</taxon>
        <taxon>Strongyloidea</taxon>
        <taxon>Ancylostomatidae</taxon>
        <taxon>Ancylostomatinae</taxon>
        <taxon>Ancylostoma</taxon>
    </lineage>
</organism>
<dbReference type="Proteomes" id="UP000024635">
    <property type="component" value="Unassembled WGS sequence"/>
</dbReference>
<accession>A0A016TB76</accession>
<evidence type="ECO:0000313" key="2">
    <source>
        <dbReference type="EMBL" id="EYB99884.1"/>
    </source>
</evidence>
<comment type="caution">
    <text evidence="2">The sequence shown here is derived from an EMBL/GenBank/DDBJ whole genome shotgun (WGS) entry which is preliminary data.</text>
</comment>
<feature type="region of interest" description="Disordered" evidence="1">
    <location>
        <begin position="47"/>
        <end position="73"/>
    </location>
</feature>
<dbReference type="AlphaFoldDB" id="A0A016TB76"/>
<protein>
    <submittedName>
        <fullName evidence="2">Uncharacterized protein</fullName>
    </submittedName>
</protein>
<sequence>MSASSLPTCRHIRRQREQRCRHSVAFISKCTARKLRVQRRKEVESMIEDGQRSCKEQSGVQEAELKQTGSSFR</sequence>
<evidence type="ECO:0000256" key="1">
    <source>
        <dbReference type="SAM" id="MobiDB-lite"/>
    </source>
</evidence>